<evidence type="ECO:0000256" key="1">
    <source>
        <dbReference type="ARBA" id="ARBA00009437"/>
    </source>
</evidence>
<evidence type="ECO:0000313" key="6">
    <source>
        <dbReference type="EMBL" id="OWJ67077.1"/>
    </source>
</evidence>
<keyword evidence="7" id="KW-1185">Reference proteome</keyword>
<dbReference type="GO" id="GO:0003700">
    <property type="term" value="F:DNA-binding transcription factor activity"/>
    <property type="evidence" value="ECO:0007669"/>
    <property type="project" value="InterPro"/>
</dbReference>
<dbReference type="GO" id="GO:0043565">
    <property type="term" value="F:sequence-specific DNA binding"/>
    <property type="evidence" value="ECO:0007669"/>
    <property type="project" value="TreeGrafter"/>
</dbReference>
<dbReference type="InterPro" id="IPR000847">
    <property type="entry name" value="LysR_HTH_N"/>
</dbReference>
<protein>
    <submittedName>
        <fullName evidence="6">Transcriptional regulator</fullName>
    </submittedName>
</protein>
<proteinExistence type="inferred from homology"/>
<dbReference type="InterPro" id="IPR005119">
    <property type="entry name" value="LysR_subst-bd"/>
</dbReference>
<organism evidence="6 7">
    <name type="scientific">Inquilinus limosus</name>
    <dbReference type="NCBI Taxonomy" id="171674"/>
    <lineage>
        <taxon>Bacteria</taxon>
        <taxon>Pseudomonadati</taxon>
        <taxon>Pseudomonadota</taxon>
        <taxon>Alphaproteobacteria</taxon>
        <taxon>Rhodospirillales</taxon>
        <taxon>Rhodospirillaceae</taxon>
        <taxon>Inquilinus</taxon>
    </lineage>
</organism>
<dbReference type="GO" id="GO:0006351">
    <property type="term" value="P:DNA-templated transcription"/>
    <property type="evidence" value="ECO:0007669"/>
    <property type="project" value="TreeGrafter"/>
</dbReference>
<dbReference type="Gene3D" id="1.10.10.10">
    <property type="entry name" value="Winged helix-like DNA-binding domain superfamily/Winged helix DNA-binding domain"/>
    <property type="match status" value="1"/>
</dbReference>
<dbReference type="InterPro" id="IPR036388">
    <property type="entry name" value="WH-like_DNA-bd_sf"/>
</dbReference>
<dbReference type="InterPro" id="IPR058163">
    <property type="entry name" value="LysR-type_TF_proteobact-type"/>
</dbReference>
<dbReference type="EMBL" id="NHON01000016">
    <property type="protein sequence ID" value="OWJ67077.1"/>
    <property type="molecule type" value="Genomic_DNA"/>
</dbReference>
<dbReference type="SUPFAM" id="SSF46785">
    <property type="entry name" value="Winged helix' DNA-binding domain"/>
    <property type="match status" value="1"/>
</dbReference>
<gene>
    <name evidence="6" type="ORF">BWR60_11095</name>
</gene>
<comment type="caution">
    <text evidence="6">The sequence shown here is derived from an EMBL/GenBank/DDBJ whole genome shotgun (WGS) entry which is preliminary data.</text>
</comment>
<dbReference type="Pfam" id="PF00126">
    <property type="entry name" value="HTH_1"/>
    <property type="match status" value="1"/>
</dbReference>
<accession>A0A211ZPQ3</accession>
<dbReference type="Pfam" id="PF03466">
    <property type="entry name" value="LysR_substrate"/>
    <property type="match status" value="1"/>
</dbReference>
<dbReference type="AlphaFoldDB" id="A0A211ZPQ3"/>
<evidence type="ECO:0000256" key="4">
    <source>
        <dbReference type="ARBA" id="ARBA00023163"/>
    </source>
</evidence>
<evidence type="ECO:0000313" key="7">
    <source>
        <dbReference type="Proteomes" id="UP000196655"/>
    </source>
</evidence>
<dbReference type="PANTHER" id="PTHR30537:SF5">
    <property type="entry name" value="HTH-TYPE TRANSCRIPTIONAL ACTIVATOR TTDR-RELATED"/>
    <property type="match status" value="1"/>
</dbReference>
<dbReference type="PANTHER" id="PTHR30537">
    <property type="entry name" value="HTH-TYPE TRANSCRIPTIONAL REGULATOR"/>
    <property type="match status" value="1"/>
</dbReference>
<dbReference type="CDD" id="cd08422">
    <property type="entry name" value="PBP2_CrgA_like"/>
    <property type="match status" value="1"/>
</dbReference>
<evidence type="ECO:0000259" key="5">
    <source>
        <dbReference type="PROSITE" id="PS50931"/>
    </source>
</evidence>
<keyword evidence="4" id="KW-0804">Transcription</keyword>
<dbReference type="RefSeq" id="WP_088151084.1">
    <property type="nucleotide sequence ID" value="NZ_NHON01000016.1"/>
</dbReference>
<comment type="similarity">
    <text evidence="1">Belongs to the LysR transcriptional regulatory family.</text>
</comment>
<dbReference type="OrthoDB" id="9813056at2"/>
<name>A0A211ZPQ3_9PROT</name>
<dbReference type="Gene3D" id="3.40.190.290">
    <property type="match status" value="1"/>
</dbReference>
<sequence>MDRFEAMAVFVKVAEAGSLSAAARALGLSLTSVSRQLAALEERLGTRLVLRTTRRLALTEAGRLYHEQARRILGEVEEAEQALTAHHAEPAGRLHVAAPTLIGRLKLAPLLPEFLARHPGLAIDLTLTDRPVDLVEDGVDLVLRIGRLPDSSLIARRLGGIRMRVCAAPGYLARRGAPAEPADLAGHDCVVFATAPGPVSWPFQTTAGRVTVPVEARLRANDLDAAVAAALAGAGLVRAPSWQVADLVAAGRLTAVLTGYERPSAPVQALFLPSRLLSPKIRLFADFLAGRWIGQDFGHDVEQSAG</sequence>
<dbReference type="SUPFAM" id="SSF53850">
    <property type="entry name" value="Periplasmic binding protein-like II"/>
    <property type="match status" value="1"/>
</dbReference>
<dbReference type="InterPro" id="IPR036390">
    <property type="entry name" value="WH_DNA-bd_sf"/>
</dbReference>
<dbReference type="FunFam" id="1.10.10.10:FF:000001">
    <property type="entry name" value="LysR family transcriptional regulator"/>
    <property type="match status" value="1"/>
</dbReference>
<keyword evidence="2" id="KW-0805">Transcription regulation</keyword>
<keyword evidence="3" id="KW-0238">DNA-binding</keyword>
<evidence type="ECO:0000256" key="2">
    <source>
        <dbReference type="ARBA" id="ARBA00023015"/>
    </source>
</evidence>
<dbReference type="FunFam" id="3.40.190.290:FF:000001">
    <property type="entry name" value="Transcriptional regulator, LysR family"/>
    <property type="match status" value="1"/>
</dbReference>
<reference evidence="7" key="1">
    <citation type="submission" date="2017-05" db="EMBL/GenBank/DDBJ databases">
        <authorList>
            <person name="Macchi M."/>
            <person name="Festa S."/>
            <person name="Coppotelli B.M."/>
            <person name="Morelli I.S."/>
        </authorList>
    </citation>
    <scope>NUCLEOTIDE SEQUENCE [LARGE SCALE GENOMIC DNA]</scope>
    <source>
        <strain evidence="7">I</strain>
    </source>
</reference>
<evidence type="ECO:0000256" key="3">
    <source>
        <dbReference type="ARBA" id="ARBA00023125"/>
    </source>
</evidence>
<dbReference type="Proteomes" id="UP000196655">
    <property type="component" value="Unassembled WGS sequence"/>
</dbReference>
<dbReference type="PROSITE" id="PS50931">
    <property type="entry name" value="HTH_LYSR"/>
    <property type="match status" value="1"/>
</dbReference>
<feature type="domain" description="HTH lysR-type" evidence="5">
    <location>
        <begin position="1"/>
        <end position="59"/>
    </location>
</feature>